<protein>
    <submittedName>
        <fullName evidence="1">Uncharacterized protein</fullName>
    </submittedName>
</protein>
<evidence type="ECO:0000313" key="1">
    <source>
        <dbReference type="EMBL" id="KOS36264.1"/>
    </source>
</evidence>
<dbReference type="AlphaFoldDB" id="A0A0M8NWB8"/>
<gene>
    <name evidence="1" type="ORF">ACN38_g13009</name>
</gene>
<accession>A0A0M8NWB8</accession>
<keyword evidence="2" id="KW-1185">Reference proteome</keyword>
<evidence type="ECO:0000313" key="2">
    <source>
        <dbReference type="Proteomes" id="UP000037696"/>
    </source>
</evidence>
<reference evidence="1 2" key="1">
    <citation type="submission" date="2015-08" db="EMBL/GenBank/DDBJ databases">
        <title>Genome sequencing of Penicillium nordicum.</title>
        <authorList>
            <person name="Nguyen H.D."/>
            <person name="Seifert K.A."/>
        </authorList>
    </citation>
    <scope>NUCLEOTIDE SEQUENCE [LARGE SCALE GENOMIC DNA]</scope>
    <source>
        <strain evidence="1 2">DAOMC 185683</strain>
    </source>
</reference>
<organism evidence="1 2">
    <name type="scientific">Penicillium nordicum</name>
    <dbReference type="NCBI Taxonomy" id="229535"/>
    <lineage>
        <taxon>Eukaryota</taxon>
        <taxon>Fungi</taxon>
        <taxon>Dikarya</taxon>
        <taxon>Ascomycota</taxon>
        <taxon>Pezizomycotina</taxon>
        <taxon>Eurotiomycetes</taxon>
        <taxon>Eurotiomycetidae</taxon>
        <taxon>Eurotiales</taxon>
        <taxon>Aspergillaceae</taxon>
        <taxon>Penicillium</taxon>
    </lineage>
</organism>
<proteinExistence type="predicted"/>
<dbReference type="Proteomes" id="UP000037696">
    <property type="component" value="Unassembled WGS sequence"/>
</dbReference>
<sequence>MRPRQLPITANNSQGLCLGASLTDLEGGIGVFYPHISYKLIKKTLQAIKAIKCCDVPPRDVGRHARIDHRYYLDT</sequence>
<dbReference type="EMBL" id="LHQQ01000535">
    <property type="protein sequence ID" value="KOS36264.1"/>
    <property type="molecule type" value="Genomic_DNA"/>
</dbReference>
<comment type="caution">
    <text evidence="1">The sequence shown here is derived from an EMBL/GenBank/DDBJ whole genome shotgun (WGS) entry which is preliminary data.</text>
</comment>
<name>A0A0M8NWB8_9EURO</name>